<evidence type="ECO:0000259" key="7">
    <source>
        <dbReference type="PROSITE" id="PS51192"/>
    </source>
</evidence>
<keyword evidence="3 10" id="KW-0347">Helicase</keyword>
<dbReference type="PANTHER" id="PTHR47959:SF1">
    <property type="entry name" value="ATP-DEPENDENT RNA HELICASE DBPA"/>
    <property type="match status" value="1"/>
</dbReference>
<dbReference type="InterPro" id="IPR027417">
    <property type="entry name" value="P-loop_NTPase"/>
</dbReference>
<evidence type="ECO:0000256" key="6">
    <source>
        <dbReference type="PROSITE-ProRule" id="PRU00552"/>
    </source>
</evidence>
<dbReference type="InterPro" id="IPR011545">
    <property type="entry name" value="DEAD/DEAH_box_helicase_dom"/>
</dbReference>
<dbReference type="InterPro" id="IPR044742">
    <property type="entry name" value="DEAD/DEAH_RhlB"/>
</dbReference>
<dbReference type="InterPro" id="IPR005580">
    <property type="entry name" value="DbpA/CsdA_RNA-bd_dom"/>
</dbReference>
<dbReference type="GO" id="GO:0005829">
    <property type="term" value="C:cytosol"/>
    <property type="evidence" value="ECO:0007669"/>
    <property type="project" value="TreeGrafter"/>
</dbReference>
<dbReference type="Pfam" id="PF03880">
    <property type="entry name" value="DbpA"/>
    <property type="match status" value="1"/>
</dbReference>
<dbReference type="AlphaFoldDB" id="R4RN74"/>
<dbReference type="SMART" id="SM00490">
    <property type="entry name" value="HELICc"/>
    <property type="match status" value="1"/>
</dbReference>
<dbReference type="Gene3D" id="3.40.50.300">
    <property type="entry name" value="P-loop containing nucleotide triphosphate hydrolases"/>
    <property type="match status" value="2"/>
</dbReference>
<dbReference type="PROSITE" id="PS51192">
    <property type="entry name" value="HELICASE_ATP_BIND_1"/>
    <property type="match status" value="1"/>
</dbReference>
<protein>
    <submittedName>
        <fullName evidence="10">Putative ATP-dependent RNA helicase srmB</fullName>
    </submittedName>
</protein>
<comment type="similarity">
    <text evidence="5">Belongs to the DEAD box helicase family.</text>
</comment>
<dbReference type="InterPro" id="IPR014001">
    <property type="entry name" value="Helicase_ATP-bd"/>
</dbReference>
<reference evidence="10 11" key="1">
    <citation type="journal article" date="2013" name="BMC Genomics">
        <title>Comparison of the complete genome sequence of two closely related isolates of 'Candidatus Phytoplasma australiense' reveals genome plasticity.</title>
        <authorList>
            <person name="Andersen M.T."/>
            <person name="Liefting L.W."/>
            <person name="Havukkala I."/>
            <person name="Beever R.E."/>
        </authorList>
    </citation>
    <scope>NUCLEOTIDE SEQUENCE [LARGE SCALE GENOMIC DNA]</scope>
    <source>
        <strain evidence="10 11">NZSb11</strain>
    </source>
</reference>
<dbReference type="EMBL" id="CP002548">
    <property type="protein sequence ID" value="AGL90815.1"/>
    <property type="molecule type" value="Genomic_DNA"/>
</dbReference>
<dbReference type="HOGENOM" id="CLU_003041_21_1_14"/>
<proteinExistence type="inferred from homology"/>
<dbReference type="Pfam" id="PF00270">
    <property type="entry name" value="DEAD"/>
    <property type="match status" value="1"/>
</dbReference>
<dbReference type="InterPro" id="IPR012677">
    <property type="entry name" value="Nucleotide-bd_a/b_plait_sf"/>
</dbReference>
<feature type="short sequence motif" description="Q motif" evidence="6">
    <location>
        <begin position="24"/>
        <end position="52"/>
    </location>
</feature>
<evidence type="ECO:0000256" key="5">
    <source>
        <dbReference type="ARBA" id="ARBA00038437"/>
    </source>
</evidence>
<feature type="domain" description="DEAD-box RNA helicase Q" evidence="9">
    <location>
        <begin position="24"/>
        <end position="52"/>
    </location>
</feature>
<dbReference type="PROSITE" id="PS51195">
    <property type="entry name" value="Q_MOTIF"/>
    <property type="match status" value="1"/>
</dbReference>
<feature type="domain" description="Helicase ATP-binding" evidence="7">
    <location>
        <begin position="55"/>
        <end position="226"/>
    </location>
</feature>
<keyword evidence="4" id="KW-0067">ATP-binding</keyword>
<evidence type="ECO:0000256" key="3">
    <source>
        <dbReference type="ARBA" id="ARBA00022806"/>
    </source>
</evidence>
<dbReference type="SUPFAM" id="SSF52540">
    <property type="entry name" value="P-loop containing nucleoside triphosphate hydrolases"/>
    <property type="match status" value="1"/>
</dbReference>
<dbReference type="CDD" id="cd12252">
    <property type="entry name" value="RRM_DbpA"/>
    <property type="match status" value="1"/>
</dbReference>
<name>R4RN74_PHYAS</name>
<dbReference type="InterPro" id="IPR014014">
    <property type="entry name" value="RNA_helicase_DEAD_Q_motif"/>
</dbReference>
<sequence length="582" mass="67658">MSKNILYFYLYNSKKERNEEIMNILFEQLPILEQTKKALQELNFIEATPIQALVIPEIIQGHDVIGQAQTGTGKTFAFGIPIIEKIDYKLSKTQSLILCPTRELTLQVYEELKKLLRYYPQIRIAVVFGGESYTKQFRALESKPHLIIATPGRVIDHIERGKIDLSALKILTLDEADEMLKMGFQEALETILKQIPEERQTVLFSATLPPSIKQIASKYQKNTKILQVPVKKLAVNAIEQYYFLVKEFDKNKLLVRLLDLKRDYSTILFANTKKDVDEIASFLQDKGFLADAVHGDLKQNQRQYVMNNFRKGKIKILIATDVAARGIDISDIKMVVNYDLPHEDEVYVHRIGRTGRAGKKGLAYSFISPRKFSQLKKLEYYLKEKVKFLEIPSVEEIKKQILENFEQKVIDIIEKNSQENANNPMIEKLLQKFSSEQIIQGLLTNIQPKAKNYTDIIPPRMTFTPRETFNNNSFGNRRFGEKRFQNPKFSSYNSYNSYNSYSQKRNDFIEATINLGKKDNINPTVLIRLLKDEYQIYGKNIGNIKHLTHETIFEIPSRFWNQMKNKSDIRFQNKILVINKKE</sequence>
<dbReference type="PATRIC" id="fig|980422.3.peg.826"/>
<dbReference type="CDD" id="cd00268">
    <property type="entry name" value="DEADc"/>
    <property type="match status" value="1"/>
</dbReference>
<dbReference type="PROSITE" id="PS51194">
    <property type="entry name" value="HELICASE_CTER"/>
    <property type="match status" value="1"/>
</dbReference>
<dbReference type="InterPro" id="IPR050079">
    <property type="entry name" value="DEAD_box_RNA_helicase"/>
</dbReference>
<dbReference type="InterPro" id="IPR001650">
    <property type="entry name" value="Helicase_C-like"/>
</dbReference>
<dbReference type="GO" id="GO:0003724">
    <property type="term" value="F:RNA helicase activity"/>
    <property type="evidence" value="ECO:0007669"/>
    <property type="project" value="InterPro"/>
</dbReference>
<evidence type="ECO:0000256" key="2">
    <source>
        <dbReference type="ARBA" id="ARBA00022801"/>
    </source>
</evidence>
<dbReference type="PANTHER" id="PTHR47959">
    <property type="entry name" value="ATP-DEPENDENT RNA HELICASE RHLE-RELATED"/>
    <property type="match status" value="1"/>
</dbReference>
<dbReference type="Gene3D" id="3.30.70.330">
    <property type="match status" value="1"/>
</dbReference>
<evidence type="ECO:0000313" key="11">
    <source>
        <dbReference type="Proteomes" id="UP000013941"/>
    </source>
</evidence>
<dbReference type="CDD" id="cd18787">
    <property type="entry name" value="SF2_C_DEAD"/>
    <property type="match status" value="1"/>
</dbReference>
<evidence type="ECO:0000256" key="1">
    <source>
        <dbReference type="ARBA" id="ARBA00022741"/>
    </source>
</evidence>
<feature type="domain" description="Helicase C-terminal" evidence="8">
    <location>
        <begin position="237"/>
        <end position="413"/>
    </location>
</feature>
<keyword evidence="2" id="KW-0378">Hydrolase</keyword>
<evidence type="ECO:0000259" key="8">
    <source>
        <dbReference type="PROSITE" id="PS51194"/>
    </source>
</evidence>
<evidence type="ECO:0000259" key="9">
    <source>
        <dbReference type="PROSITE" id="PS51195"/>
    </source>
</evidence>
<dbReference type="GO" id="GO:0003676">
    <property type="term" value="F:nucleic acid binding"/>
    <property type="evidence" value="ECO:0007669"/>
    <property type="project" value="InterPro"/>
</dbReference>
<evidence type="ECO:0000313" key="10">
    <source>
        <dbReference type="EMBL" id="AGL90815.1"/>
    </source>
</evidence>
<accession>R4RN74</accession>
<gene>
    <name evidence="10" type="primary">srmB</name>
    <name evidence="10" type="ORF">SLY_0900</name>
</gene>
<keyword evidence="1" id="KW-0547">Nucleotide-binding</keyword>
<dbReference type="Proteomes" id="UP000013941">
    <property type="component" value="Chromosome"/>
</dbReference>
<dbReference type="KEGG" id="nzs:SLY_0900"/>
<dbReference type="Pfam" id="PF00271">
    <property type="entry name" value="Helicase_C"/>
    <property type="match status" value="1"/>
</dbReference>
<keyword evidence="11" id="KW-1185">Reference proteome</keyword>
<dbReference type="GO" id="GO:0016787">
    <property type="term" value="F:hydrolase activity"/>
    <property type="evidence" value="ECO:0007669"/>
    <property type="project" value="UniProtKB-KW"/>
</dbReference>
<dbReference type="GO" id="GO:0005524">
    <property type="term" value="F:ATP binding"/>
    <property type="evidence" value="ECO:0007669"/>
    <property type="project" value="UniProtKB-KW"/>
</dbReference>
<dbReference type="SMART" id="SM00487">
    <property type="entry name" value="DEXDc"/>
    <property type="match status" value="1"/>
</dbReference>
<organism evidence="10 11">
    <name type="scientific">Strawberry lethal yellows phytoplasma (CPA) str. NZSb11</name>
    <dbReference type="NCBI Taxonomy" id="980422"/>
    <lineage>
        <taxon>Bacteria</taxon>
        <taxon>Bacillati</taxon>
        <taxon>Mycoplasmatota</taxon>
        <taxon>Mollicutes</taxon>
        <taxon>Acholeplasmatales</taxon>
        <taxon>Acholeplasmataceae</taxon>
        <taxon>Candidatus Phytoplasma</taxon>
        <taxon>16SrXII (Stolbur group)</taxon>
    </lineage>
</organism>
<evidence type="ECO:0000256" key="4">
    <source>
        <dbReference type="ARBA" id="ARBA00022840"/>
    </source>
</evidence>